<accession>A0A0P0Y811</accession>
<dbReference type="PaxDb" id="39947-A0A0P0Y811"/>
<name>A0A0P0Y811_ORYSJ</name>
<sequence length="82" mass="9385">MKRMRACSALPCTVRLFNQLDQCNASMRVCDPAVWLSRCTCHSIFFSFPFFFVRVAELNTSDLTERRSGKSGTVSNHLRFTS</sequence>
<evidence type="ECO:0000313" key="1">
    <source>
        <dbReference type="EMBL" id="BAT16310.1"/>
    </source>
</evidence>
<dbReference type="EMBL" id="AP014968">
    <property type="protein sequence ID" value="BAT16310.1"/>
    <property type="molecule type" value="Genomic_DNA"/>
</dbReference>
<dbReference type="InParanoid" id="A0A0P0Y811"/>
<organism evidence="1 2">
    <name type="scientific">Oryza sativa subsp. japonica</name>
    <name type="common">Rice</name>
    <dbReference type="NCBI Taxonomy" id="39947"/>
    <lineage>
        <taxon>Eukaryota</taxon>
        <taxon>Viridiplantae</taxon>
        <taxon>Streptophyta</taxon>
        <taxon>Embryophyta</taxon>
        <taxon>Tracheophyta</taxon>
        <taxon>Spermatophyta</taxon>
        <taxon>Magnoliopsida</taxon>
        <taxon>Liliopsida</taxon>
        <taxon>Poales</taxon>
        <taxon>Poaceae</taxon>
        <taxon>BOP clade</taxon>
        <taxon>Oryzoideae</taxon>
        <taxon>Oryzeae</taxon>
        <taxon>Oryzinae</taxon>
        <taxon>Oryza</taxon>
        <taxon>Oryza sativa</taxon>
    </lineage>
</organism>
<dbReference type="Gramene" id="Os12t0209502-01">
    <property type="protein sequence ID" value="Os12t0209502-01"/>
    <property type="gene ID" value="Os12g0209502"/>
</dbReference>
<keyword evidence="2" id="KW-1185">Reference proteome</keyword>
<protein>
    <submittedName>
        <fullName evidence="1">Os12g0209502 protein</fullName>
    </submittedName>
</protein>
<proteinExistence type="predicted"/>
<reference evidence="2" key="1">
    <citation type="journal article" date="2005" name="Nature">
        <title>The map-based sequence of the rice genome.</title>
        <authorList>
            <consortium name="International rice genome sequencing project (IRGSP)"/>
            <person name="Matsumoto T."/>
            <person name="Wu J."/>
            <person name="Kanamori H."/>
            <person name="Katayose Y."/>
            <person name="Fujisawa M."/>
            <person name="Namiki N."/>
            <person name="Mizuno H."/>
            <person name="Yamamoto K."/>
            <person name="Antonio B.A."/>
            <person name="Baba T."/>
            <person name="Sakata K."/>
            <person name="Nagamura Y."/>
            <person name="Aoki H."/>
            <person name="Arikawa K."/>
            <person name="Arita K."/>
            <person name="Bito T."/>
            <person name="Chiden Y."/>
            <person name="Fujitsuka N."/>
            <person name="Fukunaka R."/>
            <person name="Hamada M."/>
            <person name="Harada C."/>
            <person name="Hayashi A."/>
            <person name="Hijishita S."/>
            <person name="Honda M."/>
            <person name="Hosokawa S."/>
            <person name="Ichikawa Y."/>
            <person name="Idonuma A."/>
            <person name="Iijima M."/>
            <person name="Ikeda M."/>
            <person name="Ikeno M."/>
            <person name="Ito K."/>
            <person name="Ito S."/>
            <person name="Ito T."/>
            <person name="Ito Y."/>
            <person name="Ito Y."/>
            <person name="Iwabuchi A."/>
            <person name="Kamiya K."/>
            <person name="Karasawa W."/>
            <person name="Kurita K."/>
            <person name="Katagiri S."/>
            <person name="Kikuta A."/>
            <person name="Kobayashi H."/>
            <person name="Kobayashi N."/>
            <person name="Machita K."/>
            <person name="Maehara T."/>
            <person name="Masukawa M."/>
            <person name="Mizubayashi T."/>
            <person name="Mukai Y."/>
            <person name="Nagasaki H."/>
            <person name="Nagata Y."/>
            <person name="Naito S."/>
            <person name="Nakashima M."/>
            <person name="Nakama Y."/>
            <person name="Nakamichi Y."/>
            <person name="Nakamura M."/>
            <person name="Meguro A."/>
            <person name="Negishi M."/>
            <person name="Ohta I."/>
            <person name="Ohta T."/>
            <person name="Okamoto M."/>
            <person name="Ono N."/>
            <person name="Saji S."/>
            <person name="Sakaguchi M."/>
            <person name="Sakai K."/>
            <person name="Shibata M."/>
            <person name="Shimokawa T."/>
            <person name="Song J."/>
            <person name="Takazaki Y."/>
            <person name="Terasawa K."/>
            <person name="Tsugane M."/>
            <person name="Tsuji K."/>
            <person name="Ueda S."/>
            <person name="Waki K."/>
            <person name="Yamagata H."/>
            <person name="Yamamoto M."/>
            <person name="Yamamoto S."/>
            <person name="Yamane H."/>
            <person name="Yoshiki S."/>
            <person name="Yoshihara R."/>
            <person name="Yukawa K."/>
            <person name="Zhong H."/>
            <person name="Yano M."/>
            <person name="Yuan Q."/>
            <person name="Ouyang S."/>
            <person name="Liu J."/>
            <person name="Jones K.M."/>
            <person name="Gansberger K."/>
            <person name="Moffat K."/>
            <person name="Hill J."/>
            <person name="Bera J."/>
            <person name="Fadrosh D."/>
            <person name="Jin S."/>
            <person name="Johri S."/>
            <person name="Kim M."/>
            <person name="Overton L."/>
            <person name="Reardon M."/>
            <person name="Tsitrin T."/>
            <person name="Vuong H."/>
            <person name="Weaver B."/>
            <person name="Ciecko A."/>
            <person name="Tallon L."/>
            <person name="Jackson J."/>
            <person name="Pai G."/>
            <person name="Aken S.V."/>
            <person name="Utterback T."/>
            <person name="Reidmuller S."/>
            <person name="Feldblyum T."/>
            <person name="Hsiao J."/>
            <person name="Zismann V."/>
            <person name="Iobst S."/>
            <person name="de Vazeille A.R."/>
            <person name="Buell C.R."/>
            <person name="Ying K."/>
            <person name="Li Y."/>
            <person name="Lu T."/>
            <person name="Huang Y."/>
            <person name="Zhao Q."/>
            <person name="Feng Q."/>
            <person name="Zhang L."/>
            <person name="Zhu J."/>
            <person name="Weng Q."/>
            <person name="Mu J."/>
            <person name="Lu Y."/>
            <person name="Fan D."/>
            <person name="Liu Y."/>
            <person name="Guan J."/>
            <person name="Zhang Y."/>
            <person name="Yu S."/>
            <person name="Liu X."/>
            <person name="Zhang Y."/>
            <person name="Hong G."/>
            <person name="Han B."/>
            <person name="Choisne N."/>
            <person name="Demange N."/>
            <person name="Orjeda G."/>
            <person name="Samain S."/>
            <person name="Cattolico L."/>
            <person name="Pelletier E."/>
            <person name="Couloux A."/>
            <person name="Segurens B."/>
            <person name="Wincker P."/>
            <person name="D'Hont A."/>
            <person name="Scarpelli C."/>
            <person name="Weissenbach J."/>
            <person name="Salanoubat M."/>
            <person name="Quetier F."/>
            <person name="Yu Y."/>
            <person name="Kim H.R."/>
            <person name="Rambo T."/>
            <person name="Currie J."/>
            <person name="Collura K."/>
            <person name="Luo M."/>
            <person name="Yang T."/>
            <person name="Ammiraju J.S.S."/>
            <person name="Engler F."/>
            <person name="Soderlund C."/>
            <person name="Wing R.A."/>
            <person name="Palmer L.E."/>
            <person name="de la Bastide M."/>
            <person name="Spiegel L."/>
            <person name="Nascimento L."/>
            <person name="Zutavern T."/>
            <person name="O'Shaughnessy A."/>
            <person name="Dike S."/>
            <person name="Dedhia N."/>
            <person name="Preston R."/>
            <person name="Balija V."/>
            <person name="McCombie W.R."/>
            <person name="Chow T."/>
            <person name="Chen H."/>
            <person name="Chung M."/>
            <person name="Chen C."/>
            <person name="Shaw J."/>
            <person name="Wu H."/>
            <person name="Hsiao K."/>
            <person name="Chao Y."/>
            <person name="Chu M."/>
            <person name="Cheng C."/>
            <person name="Hour A."/>
            <person name="Lee P."/>
            <person name="Lin S."/>
            <person name="Lin Y."/>
            <person name="Liou J."/>
            <person name="Liu S."/>
            <person name="Hsing Y."/>
            <person name="Raghuvanshi S."/>
            <person name="Mohanty A."/>
            <person name="Bharti A.K."/>
            <person name="Gaur A."/>
            <person name="Gupta V."/>
            <person name="Kumar D."/>
            <person name="Ravi V."/>
            <person name="Vij S."/>
            <person name="Kapur A."/>
            <person name="Khurana P."/>
            <person name="Khurana P."/>
            <person name="Khurana J.P."/>
            <person name="Tyagi A.K."/>
            <person name="Gaikwad K."/>
            <person name="Singh A."/>
            <person name="Dalal V."/>
            <person name="Srivastava S."/>
            <person name="Dixit A."/>
            <person name="Pal A.K."/>
            <person name="Ghazi I.A."/>
            <person name="Yadav M."/>
            <person name="Pandit A."/>
            <person name="Bhargava A."/>
            <person name="Sureshbabu K."/>
            <person name="Batra K."/>
            <person name="Sharma T.R."/>
            <person name="Mohapatra T."/>
            <person name="Singh N.K."/>
            <person name="Messing J."/>
            <person name="Nelson A.B."/>
            <person name="Fuks G."/>
            <person name="Kavchok S."/>
            <person name="Keizer G."/>
            <person name="Linton E."/>
            <person name="Llaca V."/>
            <person name="Song R."/>
            <person name="Tanyolac B."/>
            <person name="Young S."/>
            <person name="Ho-Il K."/>
            <person name="Hahn J.H."/>
            <person name="Sangsakoo G."/>
            <person name="Vanavichit A."/>
            <person name="de Mattos Luiz.A.T."/>
            <person name="Zimmer P.D."/>
            <person name="Malone G."/>
            <person name="Dellagostin O."/>
            <person name="de Oliveira A.C."/>
            <person name="Bevan M."/>
            <person name="Bancroft I."/>
            <person name="Minx P."/>
            <person name="Cordum H."/>
            <person name="Wilson R."/>
            <person name="Cheng Z."/>
            <person name="Jin W."/>
            <person name="Jiang J."/>
            <person name="Leong S.A."/>
            <person name="Iwama H."/>
            <person name="Gojobori T."/>
            <person name="Itoh T."/>
            <person name="Niimura Y."/>
            <person name="Fujii Y."/>
            <person name="Habara T."/>
            <person name="Sakai H."/>
            <person name="Sato Y."/>
            <person name="Wilson G."/>
            <person name="Kumar K."/>
            <person name="McCouch S."/>
            <person name="Juretic N."/>
            <person name="Hoen D."/>
            <person name="Wright S."/>
            <person name="Bruskiewich R."/>
            <person name="Bureau T."/>
            <person name="Miyao A."/>
            <person name="Hirochika H."/>
            <person name="Nishikawa T."/>
            <person name="Kadowaki K."/>
            <person name="Sugiura M."/>
            <person name="Burr B."/>
            <person name="Sasaki T."/>
        </authorList>
    </citation>
    <scope>NUCLEOTIDE SEQUENCE [LARGE SCALE GENOMIC DNA]</scope>
    <source>
        <strain evidence="2">cv. Nipponbare</strain>
    </source>
</reference>
<dbReference type="AlphaFoldDB" id="A0A0P0Y811"/>
<gene>
    <name evidence="1" type="ordered locus">Os12g0209502</name>
    <name evidence="1" type="ORF">OSNPB_120209502</name>
</gene>
<reference evidence="1 2" key="2">
    <citation type="journal article" date="2013" name="Plant Cell Physiol.">
        <title>Rice Annotation Project Database (RAP-DB): an integrative and interactive database for rice genomics.</title>
        <authorList>
            <person name="Sakai H."/>
            <person name="Lee S.S."/>
            <person name="Tanaka T."/>
            <person name="Numa H."/>
            <person name="Kim J."/>
            <person name="Kawahara Y."/>
            <person name="Wakimoto H."/>
            <person name="Yang C.C."/>
            <person name="Iwamoto M."/>
            <person name="Abe T."/>
            <person name="Yamada Y."/>
            <person name="Muto A."/>
            <person name="Inokuchi H."/>
            <person name="Ikemura T."/>
            <person name="Matsumoto T."/>
            <person name="Sasaki T."/>
            <person name="Itoh T."/>
        </authorList>
    </citation>
    <scope>NUCLEOTIDE SEQUENCE [LARGE SCALE GENOMIC DNA]</scope>
    <source>
        <strain evidence="2">cv. Nipponbare</strain>
    </source>
</reference>
<reference evidence="1 2" key="3">
    <citation type="journal article" date="2013" name="Rice">
        <title>Improvement of the Oryza sativa Nipponbare reference genome using next generation sequence and optical map data.</title>
        <authorList>
            <person name="Kawahara Y."/>
            <person name="de la Bastide M."/>
            <person name="Hamilton J.P."/>
            <person name="Kanamori H."/>
            <person name="McCombie W.R."/>
            <person name="Ouyang S."/>
            <person name="Schwartz D.C."/>
            <person name="Tanaka T."/>
            <person name="Wu J."/>
            <person name="Zhou S."/>
            <person name="Childs K.L."/>
            <person name="Davidson R.M."/>
            <person name="Lin H."/>
            <person name="Quesada-Ocampo L."/>
            <person name="Vaillancourt B."/>
            <person name="Sakai H."/>
            <person name="Lee S.S."/>
            <person name="Kim J."/>
            <person name="Numa H."/>
            <person name="Itoh T."/>
            <person name="Buell C.R."/>
            <person name="Matsumoto T."/>
        </authorList>
    </citation>
    <scope>NUCLEOTIDE SEQUENCE [LARGE SCALE GENOMIC DNA]</scope>
    <source>
        <strain evidence="2">cv. Nipponbare</strain>
    </source>
</reference>
<dbReference type="Proteomes" id="UP000059680">
    <property type="component" value="Chromosome 12"/>
</dbReference>
<evidence type="ECO:0000313" key="2">
    <source>
        <dbReference type="Proteomes" id="UP000059680"/>
    </source>
</evidence>